<dbReference type="RefSeq" id="YP_010021589.1">
    <property type="nucleotide sequence ID" value="NC_053635.1"/>
</dbReference>
<proteinExistence type="predicted"/>
<keyword evidence="2" id="KW-0496">Mitochondrion</keyword>
<feature type="transmembrane region" description="Helical" evidence="1">
    <location>
        <begin position="6"/>
        <end position="30"/>
    </location>
</feature>
<dbReference type="EMBL" id="MT759765">
    <property type="protein sequence ID" value="QOL10530.1"/>
    <property type="molecule type" value="Genomic_DNA"/>
</dbReference>
<accession>A0A7L9R594</accession>
<protein>
    <submittedName>
        <fullName evidence="2">ATP synthase F0 subunit 8</fullName>
    </submittedName>
</protein>
<gene>
    <name evidence="2" type="primary">atp8</name>
</gene>
<geneLocation type="mitochondrion" evidence="2"/>
<evidence type="ECO:0000256" key="1">
    <source>
        <dbReference type="SAM" id="Phobius"/>
    </source>
</evidence>
<keyword evidence="1" id="KW-0812">Transmembrane</keyword>
<dbReference type="GeneID" id="63359063"/>
<sequence length="50" mass="6310">MPQMSPMPWILIMFLTMLTLFMIINYIYFYKNTVKFYTIKSKKYFKLIKW</sequence>
<name>A0A7L9R594_9HEMI</name>
<keyword evidence="1" id="KW-1133">Transmembrane helix</keyword>
<reference evidence="2" key="1">
    <citation type="submission" date="2020-07" db="EMBL/GenBank/DDBJ databases">
        <authorList>
            <person name="Lu F."/>
            <person name="Wang S."/>
        </authorList>
    </citation>
    <scope>NUCLEOTIDE SEQUENCE</scope>
</reference>
<keyword evidence="1" id="KW-0472">Membrane</keyword>
<evidence type="ECO:0000313" key="2">
    <source>
        <dbReference type="EMBL" id="QOL10530.1"/>
    </source>
</evidence>
<organism evidence="2">
    <name type="scientific">Paurocephala sauteri</name>
    <dbReference type="NCBI Taxonomy" id="2768670"/>
    <lineage>
        <taxon>Eukaryota</taxon>
        <taxon>Metazoa</taxon>
        <taxon>Ecdysozoa</taxon>
        <taxon>Arthropoda</taxon>
        <taxon>Hexapoda</taxon>
        <taxon>Insecta</taxon>
        <taxon>Pterygota</taxon>
        <taxon>Neoptera</taxon>
        <taxon>Paraneoptera</taxon>
        <taxon>Hemiptera</taxon>
        <taxon>Sternorrhyncha</taxon>
        <taxon>Psylloidea</taxon>
        <taxon>Liviidae</taxon>
        <taxon>Paurocephala</taxon>
    </lineage>
</organism>
<dbReference type="AlphaFoldDB" id="A0A7L9R594"/>